<feature type="region of interest" description="Disordered" evidence="15">
    <location>
        <begin position="494"/>
        <end position="513"/>
    </location>
</feature>
<dbReference type="SUPFAM" id="SSF57903">
    <property type="entry name" value="FYVE/PHD zinc finger"/>
    <property type="match status" value="1"/>
</dbReference>
<dbReference type="GO" id="GO:0004402">
    <property type="term" value="F:histone acetyltransferase activity"/>
    <property type="evidence" value="ECO:0007669"/>
    <property type="project" value="InterPro"/>
</dbReference>
<dbReference type="PANTHER" id="PTHR10615">
    <property type="entry name" value="HISTONE ACETYLTRANSFERASE"/>
    <property type="match status" value="1"/>
</dbReference>
<comment type="subcellular location">
    <subcellularLocation>
        <location evidence="1 14">Nucleus</location>
    </subcellularLocation>
</comment>
<dbReference type="GO" id="GO:0031507">
    <property type="term" value="P:heterochromatin formation"/>
    <property type="evidence" value="ECO:0007669"/>
    <property type="project" value="UniProtKB-ARBA"/>
</dbReference>
<dbReference type="InterPro" id="IPR016181">
    <property type="entry name" value="Acyl_CoA_acyltransferase"/>
</dbReference>
<dbReference type="GO" id="GO:1990467">
    <property type="term" value="C:NuA3a histone acetyltransferase complex"/>
    <property type="evidence" value="ECO:0007669"/>
    <property type="project" value="TreeGrafter"/>
</dbReference>
<feature type="compositionally biased region" description="Basic and acidic residues" evidence="15">
    <location>
        <begin position="384"/>
        <end position="425"/>
    </location>
</feature>
<feature type="compositionally biased region" description="Low complexity" evidence="15">
    <location>
        <begin position="297"/>
        <end position="312"/>
    </location>
</feature>
<evidence type="ECO:0000256" key="1">
    <source>
        <dbReference type="ARBA" id="ARBA00004123"/>
    </source>
</evidence>
<evidence type="ECO:0000259" key="16">
    <source>
        <dbReference type="PROSITE" id="PS50016"/>
    </source>
</evidence>
<feature type="domain" description="MYST-type HAT" evidence="17">
    <location>
        <begin position="511"/>
        <end position="785"/>
    </location>
</feature>
<evidence type="ECO:0000259" key="17">
    <source>
        <dbReference type="PROSITE" id="PS51726"/>
    </source>
</evidence>
<feature type="compositionally biased region" description="Acidic residues" evidence="15">
    <location>
        <begin position="16"/>
        <end position="33"/>
    </location>
</feature>
<dbReference type="Pfam" id="PF16866">
    <property type="entry name" value="PHD_4"/>
    <property type="match status" value="1"/>
</dbReference>
<feature type="region of interest" description="Disordered" evidence="15">
    <location>
        <begin position="260"/>
        <end position="345"/>
    </location>
</feature>
<keyword evidence="4" id="KW-0808">Transferase</keyword>
<dbReference type="EMBL" id="ML976708">
    <property type="protein sequence ID" value="KAF1969587.1"/>
    <property type="molecule type" value="Genomic_DNA"/>
</dbReference>
<accession>A0A6A5V8F2</accession>
<dbReference type="EC" id="2.3.1.48" evidence="3 14"/>
<dbReference type="GO" id="GO:0006357">
    <property type="term" value="P:regulation of transcription by RNA polymerase II"/>
    <property type="evidence" value="ECO:0007669"/>
    <property type="project" value="TreeGrafter"/>
</dbReference>
<keyword evidence="9" id="KW-0007">Acetylation</keyword>
<comment type="function">
    <text evidence="11">Catalytic component of the NuA4 histone acetyltransferase (HAT) complex which is involved in epigenetic transcriptional activation of selected genes principally by acetylation of nucleosomal histones H4, H3, H2B, H2A and H2A variant H2A.Z. Acetylates histone H4 to form H4K5ac, H4K8ac, H4K12ac and H4K16ac, histone H3 to form H3K14ac, and histone H2A to form H2AK4ac and H2AK7ac. The NuA4 complex is involved in the DNA damage response and is required for chromosome segregation. The NuA4 complex plays a direct role in repair of DNA double-strand breaks (DSBs) through homologous recombination. Recruitment to promoters depends on H3K4me. Also acetylates non-histone proteins. In addition to protein acetyltransferase, can use different acyl-CoA substrates, such as 2-hydroxyisobutanoyl-CoA (2-hydroxyisobutyryl-CoA) or (2E)-butenoyl-CoA (crotonyl-CoA), and is able to mediate protein 2-hydroxyisobutyrylation and crotonylation, respectively.</text>
</comment>
<evidence type="ECO:0000256" key="8">
    <source>
        <dbReference type="ARBA" id="ARBA00022853"/>
    </source>
</evidence>
<keyword evidence="10 14" id="KW-0539">Nucleus</keyword>
<dbReference type="InterPro" id="IPR019787">
    <property type="entry name" value="Znf_PHD-finger"/>
</dbReference>
<dbReference type="GO" id="GO:0005634">
    <property type="term" value="C:nucleus"/>
    <property type="evidence" value="ECO:0007669"/>
    <property type="project" value="UniProtKB-SubCell"/>
</dbReference>
<evidence type="ECO:0000313" key="18">
    <source>
        <dbReference type="EMBL" id="KAF1969587.1"/>
    </source>
</evidence>
<keyword evidence="5" id="KW-0479">Metal-binding</keyword>
<evidence type="ECO:0000256" key="14">
    <source>
        <dbReference type="RuleBase" id="RU361211"/>
    </source>
</evidence>
<evidence type="ECO:0000256" key="13">
    <source>
        <dbReference type="PROSITE-ProRule" id="PRU00146"/>
    </source>
</evidence>
<feature type="domain" description="PHD-type" evidence="16">
    <location>
        <begin position="142"/>
        <end position="201"/>
    </location>
</feature>
<feature type="region of interest" description="Disordered" evidence="15">
    <location>
        <begin position="1"/>
        <end position="140"/>
    </location>
</feature>
<feature type="region of interest" description="Disordered" evidence="15">
    <location>
        <begin position="447"/>
        <end position="470"/>
    </location>
</feature>
<evidence type="ECO:0000256" key="7">
    <source>
        <dbReference type="ARBA" id="ARBA00022833"/>
    </source>
</evidence>
<dbReference type="GO" id="GO:0003712">
    <property type="term" value="F:transcription coregulator activity"/>
    <property type="evidence" value="ECO:0007669"/>
    <property type="project" value="TreeGrafter"/>
</dbReference>
<dbReference type="InterPro" id="IPR002717">
    <property type="entry name" value="HAT_MYST-type"/>
</dbReference>
<feature type="region of interest" description="Disordered" evidence="15">
    <location>
        <begin position="379"/>
        <end position="425"/>
    </location>
</feature>
<evidence type="ECO:0000256" key="6">
    <source>
        <dbReference type="ARBA" id="ARBA00022771"/>
    </source>
</evidence>
<evidence type="ECO:0000256" key="11">
    <source>
        <dbReference type="ARBA" id="ARBA00045805"/>
    </source>
</evidence>
<dbReference type="GO" id="GO:0003682">
    <property type="term" value="F:chromatin binding"/>
    <property type="evidence" value="ECO:0007669"/>
    <property type="project" value="TreeGrafter"/>
</dbReference>
<evidence type="ECO:0000256" key="9">
    <source>
        <dbReference type="ARBA" id="ARBA00022990"/>
    </source>
</evidence>
<dbReference type="Gene3D" id="1.10.10.10">
    <property type="entry name" value="Winged helix-like DNA-binding domain superfamily/Winged helix DNA-binding domain"/>
    <property type="match status" value="1"/>
</dbReference>
<dbReference type="Proteomes" id="UP000800036">
    <property type="component" value="Unassembled WGS sequence"/>
</dbReference>
<proteinExistence type="inferred from homology"/>
<feature type="compositionally biased region" description="Acidic residues" evidence="15">
    <location>
        <begin position="85"/>
        <end position="95"/>
    </location>
</feature>
<organism evidence="18 19">
    <name type="scientific">Bimuria novae-zelandiae CBS 107.79</name>
    <dbReference type="NCBI Taxonomy" id="1447943"/>
    <lineage>
        <taxon>Eukaryota</taxon>
        <taxon>Fungi</taxon>
        <taxon>Dikarya</taxon>
        <taxon>Ascomycota</taxon>
        <taxon>Pezizomycotina</taxon>
        <taxon>Dothideomycetes</taxon>
        <taxon>Pleosporomycetidae</taxon>
        <taxon>Pleosporales</taxon>
        <taxon>Massarineae</taxon>
        <taxon>Didymosphaeriaceae</taxon>
        <taxon>Bimuria</taxon>
    </lineage>
</organism>
<dbReference type="Pfam" id="PF17772">
    <property type="entry name" value="zf-MYST"/>
    <property type="match status" value="1"/>
</dbReference>
<dbReference type="InterPro" id="IPR036388">
    <property type="entry name" value="WH-like_DNA-bd_sf"/>
</dbReference>
<dbReference type="Gene3D" id="3.30.40.10">
    <property type="entry name" value="Zinc/RING finger domain, C3HC4 (zinc finger)"/>
    <property type="match status" value="1"/>
</dbReference>
<evidence type="ECO:0000256" key="10">
    <source>
        <dbReference type="ARBA" id="ARBA00023242"/>
    </source>
</evidence>
<reference evidence="18" key="1">
    <citation type="journal article" date="2020" name="Stud. Mycol.">
        <title>101 Dothideomycetes genomes: a test case for predicting lifestyles and emergence of pathogens.</title>
        <authorList>
            <person name="Haridas S."/>
            <person name="Albert R."/>
            <person name="Binder M."/>
            <person name="Bloem J."/>
            <person name="Labutti K."/>
            <person name="Salamov A."/>
            <person name="Andreopoulos B."/>
            <person name="Baker S."/>
            <person name="Barry K."/>
            <person name="Bills G."/>
            <person name="Bluhm B."/>
            <person name="Cannon C."/>
            <person name="Castanera R."/>
            <person name="Culley D."/>
            <person name="Daum C."/>
            <person name="Ezra D."/>
            <person name="Gonzalez J."/>
            <person name="Henrissat B."/>
            <person name="Kuo A."/>
            <person name="Liang C."/>
            <person name="Lipzen A."/>
            <person name="Lutzoni F."/>
            <person name="Magnuson J."/>
            <person name="Mondo S."/>
            <person name="Nolan M."/>
            <person name="Ohm R."/>
            <person name="Pangilinan J."/>
            <person name="Park H.-J."/>
            <person name="Ramirez L."/>
            <person name="Alfaro M."/>
            <person name="Sun H."/>
            <person name="Tritt A."/>
            <person name="Yoshinaga Y."/>
            <person name="Zwiers L.-H."/>
            <person name="Turgeon B."/>
            <person name="Goodwin S."/>
            <person name="Spatafora J."/>
            <person name="Crous P."/>
            <person name="Grigoriev I."/>
        </authorList>
    </citation>
    <scope>NUCLEOTIDE SEQUENCE</scope>
    <source>
        <strain evidence="18">CBS 107.79</strain>
    </source>
</reference>
<keyword evidence="19" id="KW-1185">Reference proteome</keyword>
<sequence length="1077" mass="120418">MAEPARLMAQPAANADPEDVDADGEYEEDDVEYELAPREQTQDGGHTTDAEGSDVDAEGEEVDDEDDDDDSEPVGAVKIAAPEDAYSENEEDERDGDAAVESSSDAKLSDGDESDSSELSEAENGWQAESDEGEADAGKPDPNVCVYCNEDEDNDPNDEFEEILSCVECGDMAHRQCARHASTLSPTDDPKKWCCTACISNGLHKQDQDVTSESLTRRRLSSVPKLARDLLPSHRGHVPKGHSIFNELILPDDAADGTRSLRKRKASYEEEALPVRQTRKRRRSSEPSKSEAGRSIAASPPRAPARSVRSVATDGIESDTAHHSASDHESTRLRSARARRTKPRRNDKRPLVWLDEPLDRPKSLVVVFHLNNEKVQKIVTAKPKKSEVKPMTREEERRERRREKDRERRERNRRAEREARESVEESHYPMAQVHYAAPIFGFADKETDENKSKPYGGILSETDADTTKTYPTQADRKRFEDARLKAEDAWKQKQEKLYAGQEPQKSSKHAGPPSKIKCINFGGWEIDTWHAAPYPEEYSKNRVLYICEFCLKYMNSDYVAWRHKLKCPAKHPPGDEIYRDGKFSFFEVDGRKNPVYCQNLCLLAKLFLGSKTLYYDVEPFLFYVMTECDQYGYHFVGYFSKEKRPSSLNNVSCILVLPIHMRKGYGQYLIEFSYLLTRVEKKTGSPEKPLSDMGLVSYRKYWRLVLCEELLHQKGPISIAAISERTGMTPDDIVSALEGLRALVRDPVTKSYAFRLDYDYFKEYIKKCYSAGNPTIKPERLQWTPYVMGRFGQYEDGPALHTVQQRDEEDEEAKPEPEEGVQMEQAAKAAKTNGPSQAGSATGEDVEGAATPALPAEDSINGGSPLPGTPLANGSTVAVAGSQITNAPLIPPTRYEVFPPIPGQQPPRRRAAGRPFGTRRRTSSTPHRNRSQTLTISTAPPARLQFSPNGSGKASPGVNDIHTPSMNMRRTRSRLGESVVNGVDEDELEEGGEVKAPGRRTTRSSTKSPHTTKNPKGKGKAPFDEEYEDEEDHEDEDEDAEGEDDDEDAEGEDDDAEGDMDVDAEGEDDDDIVMPDA</sequence>
<comment type="catalytic activity">
    <reaction evidence="14">
        <text>L-lysyl-[protein] + acetyl-CoA = N(6)-acetyl-L-lysyl-[protein] + CoA + H(+)</text>
        <dbReference type="Rhea" id="RHEA:45948"/>
        <dbReference type="Rhea" id="RHEA-COMP:9752"/>
        <dbReference type="Rhea" id="RHEA-COMP:10731"/>
        <dbReference type="ChEBI" id="CHEBI:15378"/>
        <dbReference type="ChEBI" id="CHEBI:29969"/>
        <dbReference type="ChEBI" id="CHEBI:57287"/>
        <dbReference type="ChEBI" id="CHEBI:57288"/>
        <dbReference type="ChEBI" id="CHEBI:61930"/>
        <dbReference type="EC" id="2.3.1.48"/>
    </reaction>
</comment>
<comment type="similarity">
    <text evidence="2 14">Belongs to the MYST (SAS/MOZ) family.</text>
</comment>
<evidence type="ECO:0000256" key="3">
    <source>
        <dbReference type="ARBA" id="ARBA00013184"/>
    </source>
</evidence>
<feature type="compositionally biased region" description="Basic and acidic residues" evidence="15">
    <location>
        <begin position="319"/>
        <end position="332"/>
    </location>
</feature>
<protein>
    <recommendedName>
        <fullName evidence="3 14">Histone acetyltransferase</fullName>
        <ecNumber evidence="3 14">2.3.1.48</ecNumber>
    </recommendedName>
</protein>
<evidence type="ECO:0000256" key="12">
    <source>
        <dbReference type="PIRSR" id="PIRSR602717-51"/>
    </source>
</evidence>
<feature type="compositionally biased region" description="Acidic residues" evidence="15">
    <location>
        <begin position="111"/>
        <end position="121"/>
    </location>
</feature>
<dbReference type="Gene3D" id="3.40.630.30">
    <property type="match status" value="1"/>
</dbReference>
<dbReference type="FunFam" id="3.30.60.60:FF:000001">
    <property type="entry name" value="Histone acetyltransferase"/>
    <property type="match status" value="1"/>
</dbReference>
<feature type="compositionally biased region" description="Basic and acidic residues" evidence="15">
    <location>
        <begin position="35"/>
        <end position="49"/>
    </location>
</feature>
<dbReference type="PANTHER" id="PTHR10615:SF161">
    <property type="entry name" value="HISTONE ACETYLTRANSFERASE KAT7"/>
    <property type="match status" value="1"/>
</dbReference>
<dbReference type="OrthoDB" id="787137at2759"/>
<keyword evidence="7" id="KW-0862">Zinc</keyword>
<feature type="region of interest" description="Disordered" evidence="15">
    <location>
        <begin position="802"/>
        <end position="847"/>
    </location>
</feature>
<feature type="compositionally biased region" description="Acidic residues" evidence="15">
    <location>
        <begin position="807"/>
        <end position="821"/>
    </location>
</feature>
<dbReference type="PROSITE" id="PS50016">
    <property type="entry name" value="ZF_PHD_2"/>
    <property type="match status" value="1"/>
</dbReference>
<feature type="active site" description="Proton donor/acceptor" evidence="12">
    <location>
        <position position="687"/>
    </location>
</feature>
<dbReference type="FunFam" id="3.40.630.30:FF:000001">
    <property type="entry name" value="Histone acetyltransferase"/>
    <property type="match status" value="1"/>
</dbReference>
<dbReference type="GO" id="GO:0008270">
    <property type="term" value="F:zinc ion binding"/>
    <property type="evidence" value="ECO:0007669"/>
    <property type="project" value="UniProtKB-KW"/>
</dbReference>
<feature type="compositionally biased region" description="Basic residues" evidence="15">
    <location>
        <begin position="334"/>
        <end position="345"/>
    </location>
</feature>
<dbReference type="Pfam" id="PF01853">
    <property type="entry name" value="MOZ_SAS"/>
    <property type="match status" value="1"/>
</dbReference>
<dbReference type="InterPro" id="IPR040706">
    <property type="entry name" value="Zf-MYST"/>
</dbReference>
<keyword evidence="6 13" id="KW-0863">Zinc-finger</keyword>
<dbReference type="Gene3D" id="3.30.60.60">
    <property type="entry name" value="N-acetyl transferase-like"/>
    <property type="match status" value="1"/>
</dbReference>
<evidence type="ECO:0000256" key="4">
    <source>
        <dbReference type="ARBA" id="ARBA00022679"/>
    </source>
</evidence>
<dbReference type="InterPro" id="IPR013083">
    <property type="entry name" value="Znf_RING/FYVE/PHD"/>
</dbReference>
<dbReference type="InterPro" id="IPR050603">
    <property type="entry name" value="MYST_HAT"/>
</dbReference>
<evidence type="ECO:0000256" key="2">
    <source>
        <dbReference type="ARBA" id="ARBA00010107"/>
    </source>
</evidence>
<name>A0A6A5V8F2_9PLEO</name>
<dbReference type="InterPro" id="IPR011011">
    <property type="entry name" value="Znf_FYVE_PHD"/>
</dbReference>
<evidence type="ECO:0000256" key="5">
    <source>
        <dbReference type="ARBA" id="ARBA00022723"/>
    </source>
</evidence>
<feature type="compositionally biased region" description="Basic residues" evidence="15">
    <location>
        <begin position="907"/>
        <end position="930"/>
    </location>
</feature>
<feature type="compositionally biased region" description="Acidic residues" evidence="15">
    <location>
        <begin position="51"/>
        <end position="72"/>
    </location>
</feature>
<dbReference type="AlphaFoldDB" id="A0A6A5V8F2"/>
<keyword evidence="8" id="KW-0156">Chromatin regulator</keyword>
<feature type="compositionally biased region" description="Polar residues" evidence="15">
    <location>
        <begin position="1003"/>
        <end position="1012"/>
    </location>
</feature>
<dbReference type="SUPFAM" id="SSF55729">
    <property type="entry name" value="Acyl-CoA N-acyltransferases (Nat)"/>
    <property type="match status" value="1"/>
</dbReference>
<dbReference type="PROSITE" id="PS51726">
    <property type="entry name" value="MYST_HAT"/>
    <property type="match status" value="1"/>
</dbReference>
<evidence type="ECO:0000313" key="19">
    <source>
        <dbReference type="Proteomes" id="UP000800036"/>
    </source>
</evidence>
<gene>
    <name evidence="18" type="ORF">BU23DRAFT_513048</name>
</gene>
<feature type="compositionally biased region" description="Acidic residues" evidence="15">
    <location>
        <begin position="1024"/>
        <end position="1077"/>
    </location>
</feature>
<feature type="region of interest" description="Disordered" evidence="15">
    <location>
        <begin position="895"/>
        <end position="1077"/>
    </location>
</feature>
<evidence type="ECO:0000256" key="15">
    <source>
        <dbReference type="SAM" id="MobiDB-lite"/>
    </source>
</evidence>